<dbReference type="GO" id="GO:1990923">
    <property type="term" value="C:PET complex"/>
    <property type="evidence" value="ECO:0007669"/>
    <property type="project" value="TreeGrafter"/>
</dbReference>
<dbReference type="Pfam" id="PF01612">
    <property type="entry name" value="DNA_pol_A_exo1"/>
    <property type="match status" value="1"/>
</dbReference>
<proteinExistence type="predicted"/>
<dbReference type="OrthoDB" id="26838at2759"/>
<dbReference type="GO" id="GO:0006139">
    <property type="term" value="P:nucleobase-containing compound metabolic process"/>
    <property type="evidence" value="ECO:0007669"/>
    <property type="project" value="InterPro"/>
</dbReference>
<comment type="caution">
    <text evidence="3">The sequence shown here is derived from an EMBL/GenBank/DDBJ whole genome shotgun (WGS) entry which is preliminary data.</text>
</comment>
<dbReference type="PANTHER" id="PTHR46628">
    <property type="entry name" value="PIRNA BIOGENESIS PROTEIN EXD1"/>
    <property type="match status" value="1"/>
</dbReference>
<evidence type="ECO:0000313" key="3">
    <source>
        <dbReference type="EMBL" id="CAE7493654.1"/>
    </source>
</evidence>
<keyword evidence="4" id="KW-1185">Reference proteome</keyword>
<dbReference type="SUPFAM" id="SSF53098">
    <property type="entry name" value="Ribonuclease H-like"/>
    <property type="match status" value="1"/>
</dbReference>
<evidence type="ECO:0000259" key="2">
    <source>
        <dbReference type="SMART" id="SM00474"/>
    </source>
</evidence>
<dbReference type="EMBL" id="CAJNDS010002482">
    <property type="protein sequence ID" value="CAE7493654.1"/>
    <property type="molecule type" value="Genomic_DNA"/>
</dbReference>
<feature type="compositionally biased region" description="Basic and acidic residues" evidence="1">
    <location>
        <begin position="399"/>
        <end position="408"/>
    </location>
</feature>
<protein>
    <submittedName>
        <fullName evidence="3">Exd1 protein</fullName>
    </submittedName>
</protein>
<gene>
    <name evidence="3" type="primary">exd1</name>
    <name evidence="3" type="ORF">SNAT2548_LOCUS27657</name>
</gene>
<feature type="compositionally biased region" description="Low complexity" evidence="1">
    <location>
        <begin position="380"/>
        <end position="396"/>
    </location>
</feature>
<sequence length="439" mass="49697">MLASYEHALRRSVSCCKLQHRLRSRTTRSQWPASYNQEVQEWLSRTRAETPEKVDAQDLGLRRLPVRLISTVHQCETATDAILQSRQHAVALDGEGARLGRFGRLALLQLATETEVFLVDVESDSGPEILNSLKVLLANAGIVKVVHDCREVASVLLNQYNISLHGVYDIQIAFSAWLERQGLDAYQAGLSEVMRTFRLGAYQLHRWDRLERNVPLQWHDRPLRSRLLRHAVENVVHLLPLQRALNRELGDPAGTMIQRRSMQNVDYARLNSSHLLVEGASSFRTGMKLHAMLVSRKPEVAYFKINHVPVTGAVVDKDDLKEFADLEIGDIADCEVKSLSPCQQFVYLLREGHGSLMFDRQRLKMVNLAPKSKLDETRPSRQSSLYGHGSSSGGPSLKLEPRSFREMKPAVIHKPGKRGSVKVRQTGFKPPEPQQHSYE</sequence>
<dbReference type="InterPro" id="IPR052144">
    <property type="entry name" value="piRNA_biogenesis_EXD1"/>
</dbReference>
<dbReference type="GO" id="GO:0008408">
    <property type="term" value="F:3'-5' exonuclease activity"/>
    <property type="evidence" value="ECO:0007669"/>
    <property type="project" value="InterPro"/>
</dbReference>
<feature type="domain" description="3'-5' exonuclease" evidence="2">
    <location>
        <begin position="69"/>
        <end position="250"/>
    </location>
</feature>
<dbReference type="GO" id="GO:0003676">
    <property type="term" value="F:nucleic acid binding"/>
    <property type="evidence" value="ECO:0007669"/>
    <property type="project" value="InterPro"/>
</dbReference>
<dbReference type="PANTHER" id="PTHR46628:SF1">
    <property type="entry name" value="PIRNA BIOGENESIS PROTEIN EXD1"/>
    <property type="match status" value="1"/>
</dbReference>
<feature type="region of interest" description="Disordered" evidence="1">
    <location>
        <begin position="370"/>
        <end position="439"/>
    </location>
</feature>
<name>A0A812STG6_9DINO</name>
<dbReference type="AlphaFoldDB" id="A0A812STG6"/>
<dbReference type="InterPro" id="IPR002562">
    <property type="entry name" value="3'-5'_exonuclease_dom"/>
</dbReference>
<dbReference type="Proteomes" id="UP000604046">
    <property type="component" value="Unassembled WGS sequence"/>
</dbReference>
<accession>A0A812STG6</accession>
<dbReference type="SMART" id="SM00474">
    <property type="entry name" value="35EXOc"/>
    <property type="match status" value="1"/>
</dbReference>
<dbReference type="Gene3D" id="3.30.420.10">
    <property type="entry name" value="Ribonuclease H-like superfamily/Ribonuclease H"/>
    <property type="match status" value="1"/>
</dbReference>
<reference evidence="3" key="1">
    <citation type="submission" date="2021-02" db="EMBL/GenBank/DDBJ databases">
        <authorList>
            <person name="Dougan E. K."/>
            <person name="Rhodes N."/>
            <person name="Thang M."/>
            <person name="Chan C."/>
        </authorList>
    </citation>
    <scope>NUCLEOTIDE SEQUENCE</scope>
</reference>
<evidence type="ECO:0000256" key="1">
    <source>
        <dbReference type="SAM" id="MobiDB-lite"/>
    </source>
</evidence>
<evidence type="ECO:0000313" key="4">
    <source>
        <dbReference type="Proteomes" id="UP000604046"/>
    </source>
</evidence>
<dbReference type="InterPro" id="IPR036397">
    <property type="entry name" value="RNaseH_sf"/>
</dbReference>
<dbReference type="InterPro" id="IPR012337">
    <property type="entry name" value="RNaseH-like_sf"/>
</dbReference>
<organism evidence="3 4">
    <name type="scientific">Symbiodinium natans</name>
    <dbReference type="NCBI Taxonomy" id="878477"/>
    <lineage>
        <taxon>Eukaryota</taxon>
        <taxon>Sar</taxon>
        <taxon>Alveolata</taxon>
        <taxon>Dinophyceae</taxon>
        <taxon>Suessiales</taxon>
        <taxon>Symbiodiniaceae</taxon>
        <taxon>Symbiodinium</taxon>
    </lineage>
</organism>